<dbReference type="SMART" id="SM00490">
    <property type="entry name" value="HELICc"/>
    <property type="match status" value="1"/>
</dbReference>
<dbReference type="InterPro" id="IPR000330">
    <property type="entry name" value="SNF2_N"/>
</dbReference>
<evidence type="ECO:0000313" key="8">
    <source>
        <dbReference type="Proteomes" id="UP000028987"/>
    </source>
</evidence>
<evidence type="ECO:0000256" key="4">
    <source>
        <dbReference type="ARBA" id="ARBA00022840"/>
    </source>
</evidence>
<dbReference type="InterPro" id="IPR014001">
    <property type="entry name" value="Helicase_ATP-bd"/>
</dbReference>
<evidence type="ECO:0000313" key="7">
    <source>
        <dbReference type="EMBL" id="KFJ40743.1"/>
    </source>
</evidence>
<dbReference type="SMART" id="SM00487">
    <property type="entry name" value="DEXDc"/>
    <property type="match status" value="1"/>
</dbReference>
<dbReference type="GO" id="GO:0016787">
    <property type="term" value="F:hydrolase activity"/>
    <property type="evidence" value="ECO:0007669"/>
    <property type="project" value="UniProtKB-KW"/>
</dbReference>
<name>A0AAW3D4I8_FRATU</name>
<dbReference type="PROSITE" id="PS51192">
    <property type="entry name" value="HELICASE_ATP_BIND_1"/>
    <property type="match status" value="1"/>
</dbReference>
<dbReference type="Proteomes" id="UP000028987">
    <property type="component" value="Unassembled WGS sequence"/>
</dbReference>
<dbReference type="PROSITE" id="PS51194">
    <property type="entry name" value="HELICASE_CTER"/>
    <property type="match status" value="1"/>
</dbReference>
<dbReference type="GO" id="GO:0031297">
    <property type="term" value="P:replication fork processing"/>
    <property type="evidence" value="ECO:0007669"/>
    <property type="project" value="TreeGrafter"/>
</dbReference>
<dbReference type="CDD" id="cd18793">
    <property type="entry name" value="SF2_C_SNF"/>
    <property type="match status" value="1"/>
</dbReference>
<accession>A0AAW3D4I8</accession>
<dbReference type="Pfam" id="PF00176">
    <property type="entry name" value="SNF2-rel_dom"/>
    <property type="match status" value="1"/>
</dbReference>
<dbReference type="InterPro" id="IPR038718">
    <property type="entry name" value="SNF2-like_sf"/>
</dbReference>
<protein>
    <submittedName>
        <fullName evidence="7">DEAD/DEAH box helicase family protein</fullName>
    </submittedName>
</protein>
<organism evidence="7 8">
    <name type="scientific">Francisella tularensis</name>
    <dbReference type="NCBI Taxonomy" id="263"/>
    <lineage>
        <taxon>Bacteria</taxon>
        <taxon>Pseudomonadati</taxon>
        <taxon>Pseudomonadota</taxon>
        <taxon>Gammaproteobacteria</taxon>
        <taxon>Thiotrichales</taxon>
        <taxon>Francisellaceae</taxon>
        <taxon>Francisella</taxon>
    </lineage>
</organism>
<dbReference type="InterPro" id="IPR027417">
    <property type="entry name" value="P-loop_NTPase"/>
</dbReference>
<dbReference type="InterPro" id="IPR057342">
    <property type="entry name" value="DEXDc_RapA"/>
</dbReference>
<reference evidence="7 8" key="1">
    <citation type="submission" date="2014-06" db="EMBL/GenBank/DDBJ databases">
        <authorList>
            <person name="Bishop-Lilly K.A."/>
            <person name="Broomall S.M."/>
            <person name="Chain P.S."/>
            <person name="Chertkov O."/>
            <person name="Coyne S.R."/>
            <person name="Daligault H.E."/>
            <person name="Davenport K.W."/>
            <person name="Erkkila T."/>
            <person name="Frey K.G."/>
            <person name="Gibbons H.S."/>
            <person name="Gu W."/>
            <person name="Jaissle J."/>
            <person name="Johnson S.L."/>
            <person name="Koroleva G.I."/>
            <person name="Ladner J.T."/>
            <person name="Lo C.-C."/>
            <person name="Minogue T.D."/>
            <person name="Munk C."/>
            <person name="Palacios G.F."/>
            <person name="Redden C.L."/>
            <person name="Rosenzweig C.N."/>
            <person name="Scholz M.B."/>
            <person name="Teshima H."/>
            <person name="Xu Y."/>
        </authorList>
    </citation>
    <scope>NUCLEOTIDE SEQUENCE [LARGE SCALE GENOMIC DNA]</scope>
    <source>
        <strain evidence="7 8">FTZ</strain>
    </source>
</reference>
<dbReference type="CDD" id="cd18011">
    <property type="entry name" value="DEXDc_RapA"/>
    <property type="match status" value="1"/>
</dbReference>
<dbReference type="Gene3D" id="3.40.50.300">
    <property type="entry name" value="P-loop containing nucleotide triphosphate hydrolases"/>
    <property type="match status" value="1"/>
</dbReference>
<dbReference type="Gene3D" id="3.40.50.10810">
    <property type="entry name" value="Tandem AAA-ATPase domain"/>
    <property type="match status" value="1"/>
</dbReference>
<dbReference type="InterPro" id="IPR001650">
    <property type="entry name" value="Helicase_C-like"/>
</dbReference>
<feature type="domain" description="Helicase ATP-binding" evidence="5">
    <location>
        <begin position="83"/>
        <end position="245"/>
    </location>
</feature>
<keyword evidence="4" id="KW-0067">ATP-binding</keyword>
<sequence length="821" mass="94577">MQKIKHYIAGAKNFKNELINYLEELSKDRELIDVYAITLLNVFDKIAESLDEDNIINKSTGIKETIVWNKLFDFQKDGVLGAIDKLEKYNGCIIADSVGLGKTFEALAVIKYYELRNSRVLVLCPKKLRDNWIVFKANDKRNLLVDDHFRYDILNHTDLSREKSLSGEIDLATLNWGNYDLVVLDESHNFRNIPTKKEKEETRYSKLMNQIIKSGVNTKVLMLSATPVNNKLSDLGNQLAIITKDNPTALQKYGIENIDNTLRTAQARFNDWLKLDVATRTTQDLLDNLNADYFNLLDTFTIARSREHIKKYYNNSAIGGFPKRLEPKNIYSAIDINNKFPNLAEINESITMLELPIYSPLLYVKPSKMLKYEEKYDTVNFKHVDRERSLINLMRVNILKSMESSINSFYLTVNKILKKTEDILSKLDKIHELEELDLESFESLDFDSPQLEEYVTGSKTKVLIQDMDLIKYRQALETDREILEELATQTVDIDAKRDKKLQELKLVVDQKITNPINASNKKIIIFTAFADTAMYIYENIHKDVLEKYGVHTALVTGSGRNKTTMSGVKPNDLNELLTNFSPISKSRDKLDPNETREIDILIATDCISEGQNLQDCDYLVNYDIHWNPVRIIQRFGRVDRIGSINEQIQLVNFWADMDLDEYINLESRVKGRMTMVDVTATGEDNVLSTSIKKEMQDLQYRKKQLKELQEKVVDLDEISGGISLTDITLNDYKMDLTGMKSKYTNLEVLPKGIFSVLDAQRLELKSGAIFCLKDLSGKNNLDNKYAMYPYFLVYVADDGSIVQEYKHTKKSLNIYSTYTKK</sequence>
<dbReference type="InterPro" id="IPR049730">
    <property type="entry name" value="SNF2/RAD54-like_C"/>
</dbReference>
<evidence type="ECO:0000259" key="6">
    <source>
        <dbReference type="PROSITE" id="PS51194"/>
    </source>
</evidence>
<keyword evidence="1" id="KW-0547">Nucleotide-binding</keyword>
<gene>
    <name evidence="7" type="ORF">DR87_1716</name>
</gene>
<keyword evidence="2" id="KW-0378">Hydrolase</keyword>
<dbReference type="GO" id="GO:0004386">
    <property type="term" value="F:helicase activity"/>
    <property type="evidence" value="ECO:0007669"/>
    <property type="project" value="UniProtKB-KW"/>
</dbReference>
<dbReference type="GO" id="GO:0005524">
    <property type="term" value="F:ATP binding"/>
    <property type="evidence" value="ECO:0007669"/>
    <property type="project" value="UniProtKB-KW"/>
</dbReference>
<dbReference type="PANTHER" id="PTHR45766:SF6">
    <property type="entry name" value="SWI_SNF-RELATED MATRIX-ASSOCIATED ACTIN-DEPENDENT REGULATOR OF CHROMATIN SUBFAMILY A-LIKE PROTEIN 1"/>
    <property type="match status" value="1"/>
</dbReference>
<proteinExistence type="predicted"/>
<evidence type="ECO:0000256" key="1">
    <source>
        <dbReference type="ARBA" id="ARBA00022741"/>
    </source>
</evidence>
<dbReference type="PANTHER" id="PTHR45766">
    <property type="entry name" value="DNA ANNEALING HELICASE AND ENDONUCLEASE ZRANB3 FAMILY MEMBER"/>
    <property type="match status" value="1"/>
</dbReference>
<evidence type="ECO:0000256" key="2">
    <source>
        <dbReference type="ARBA" id="ARBA00022801"/>
    </source>
</evidence>
<keyword evidence="3 7" id="KW-0347">Helicase</keyword>
<feature type="domain" description="Helicase C-terminal" evidence="6">
    <location>
        <begin position="507"/>
        <end position="716"/>
    </location>
</feature>
<dbReference type="SUPFAM" id="SSF52540">
    <property type="entry name" value="P-loop containing nucleoside triphosphate hydrolases"/>
    <property type="match status" value="2"/>
</dbReference>
<evidence type="ECO:0000256" key="3">
    <source>
        <dbReference type="ARBA" id="ARBA00022806"/>
    </source>
</evidence>
<evidence type="ECO:0000259" key="5">
    <source>
        <dbReference type="PROSITE" id="PS51192"/>
    </source>
</evidence>
<dbReference type="EMBL" id="JOVO01000011">
    <property type="protein sequence ID" value="KFJ40743.1"/>
    <property type="molecule type" value="Genomic_DNA"/>
</dbReference>
<dbReference type="GO" id="GO:0006281">
    <property type="term" value="P:DNA repair"/>
    <property type="evidence" value="ECO:0007669"/>
    <property type="project" value="TreeGrafter"/>
</dbReference>
<dbReference type="AlphaFoldDB" id="A0AAW3D4I8"/>
<comment type="caution">
    <text evidence="7">The sequence shown here is derived from an EMBL/GenBank/DDBJ whole genome shotgun (WGS) entry which is preliminary data.</text>
</comment>
<dbReference type="Pfam" id="PF00271">
    <property type="entry name" value="Helicase_C"/>
    <property type="match status" value="1"/>
</dbReference>